<evidence type="ECO:0000313" key="2">
    <source>
        <dbReference type="EMBL" id="KWA82878.1"/>
    </source>
</evidence>
<keyword evidence="1" id="KW-0812">Transmembrane</keyword>
<name>A0A103PXS6_9BURK</name>
<protein>
    <submittedName>
        <fullName evidence="2">Metal-binding protein</fullName>
    </submittedName>
</protein>
<feature type="transmembrane region" description="Helical" evidence="1">
    <location>
        <begin position="149"/>
        <end position="167"/>
    </location>
</feature>
<comment type="caution">
    <text evidence="2">The sequence shown here is derived from an EMBL/GenBank/DDBJ whole genome shotgun (WGS) entry which is preliminary data.</text>
</comment>
<gene>
    <name evidence="2" type="ORF">WL29_24840</name>
</gene>
<sequence>MIGIDPLFRHERVVTALGMAAVVALSWFYLWTGAGMGMSALDMTAVALFPHRLPHGIGSMDPSLATVIVMWWTMMIAMMTPGAAPLILLYRRVLRHYGAADEASSAPSLALLAGYLTAWLAFSIAAASLQKVLQPTGLISTMMLWSKNALLSAIVLAAAGIYQLSPFKRACLTQCRSPVQFLTTHWRPGAAGSFRLGLHHGLYCVGCCWLLMALLFVGGVMNLVWIAALSLVVFVEKNLPGGERIGRALGIVLIAWAGATLLA</sequence>
<dbReference type="Proteomes" id="UP000060630">
    <property type="component" value="Unassembled WGS sequence"/>
</dbReference>
<dbReference type="InterPro" id="IPR018688">
    <property type="entry name" value="PpoB2-like"/>
</dbReference>
<dbReference type="EMBL" id="LPHD01000061">
    <property type="protein sequence ID" value="KWA82878.1"/>
    <property type="molecule type" value="Genomic_DNA"/>
</dbReference>
<evidence type="ECO:0000313" key="3">
    <source>
        <dbReference type="Proteomes" id="UP000060630"/>
    </source>
</evidence>
<feature type="transmembrane region" description="Helical" evidence="1">
    <location>
        <begin position="109"/>
        <end position="129"/>
    </location>
</feature>
<organism evidence="2 3">
    <name type="scientific">Burkholderia ubonensis</name>
    <dbReference type="NCBI Taxonomy" id="101571"/>
    <lineage>
        <taxon>Bacteria</taxon>
        <taxon>Pseudomonadati</taxon>
        <taxon>Pseudomonadota</taxon>
        <taxon>Betaproteobacteria</taxon>
        <taxon>Burkholderiales</taxon>
        <taxon>Burkholderiaceae</taxon>
        <taxon>Burkholderia</taxon>
        <taxon>Burkholderia cepacia complex</taxon>
    </lineage>
</organism>
<feature type="transmembrane region" description="Helical" evidence="1">
    <location>
        <begin position="69"/>
        <end position="89"/>
    </location>
</feature>
<dbReference type="AlphaFoldDB" id="A0A103PXS6"/>
<evidence type="ECO:0000256" key="1">
    <source>
        <dbReference type="SAM" id="Phobius"/>
    </source>
</evidence>
<dbReference type="Pfam" id="PF09948">
    <property type="entry name" value="PpoB2"/>
    <property type="match status" value="1"/>
</dbReference>
<feature type="transmembrane region" description="Helical" evidence="1">
    <location>
        <begin position="202"/>
        <end position="233"/>
    </location>
</feature>
<feature type="transmembrane region" description="Helical" evidence="1">
    <location>
        <begin position="245"/>
        <end position="262"/>
    </location>
</feature>
<proteinExistence type="predicted"/>
<keyword evidence="1" id="KW-1133">Transmembrane helix</keyword>
<feature type="transmembrane region" description="Helical" evidence="1">
    <location>
        <begin position="12"/>
        <end position="31"/>
    </location>
</feature>
<dbReference type="RefSeq" id="WP_059654319.1">
    <property type="nucleotide sequence ID" value="NZ_LOXJ01000019.1"/>
</dbReference>
<accession>A0A103PXS6</accession>
<reference evidence="2 3" key="1">
    <citation type="submission" date="2015-11" db="EMBL/GenBank/DDBJ databases">
        <title>Expanding the genomic diversity of Burkholderia species for the development of highly accurate diagnostics.</title>
        <authorList>
            <person name="Sahl J."/>
            <person name="Keim P."/>
            <person name="Wagner D."/>
        </authorList>
    </citation>
    <scope>NUCLEOTIDE SEQUENCE [LARGE SCALE GENOMIC DNA]</scope>
    <source>
        <strain evidence="2 3">MSMB2087WGS</strain>
    </source>
</reference>
<keyword evidence="1" id="KW-0472">Membrane</keyword>